<sequence>RTRRKISHSVASRKALELIDLVVCEVKPSDKAGPGPISDFVKFALEMRSIINLLAKLGVPEPRVFGILVKARRISDLMEFGCFLALFNTLVKIKNMAADNASKVQVVELNNARGKRADESDVLCTSDSAVEWKSQQK</sequence>
<dbReference type="EMBL" id="JABAYA010000556">
    <property type="protein sequence ID" value="KAF7720558.1"/>
    <property type="molecule type" value="Genomic_DNA"/>
</dbReference>
<reference evidence="1" key="1">
    <citation type="submission" date="2020-01" db="EMBL/GenBank/DDBJ databases">
        <title>Genome Sequencing of Three Apophysomyces-Like Fungal Strains Confirms a Novel Fungal Genus in the Mucoromycota with divergent Burkholderia-like Endosymbiotic Bacteria.</title>
        <authorList>
            <person name="Stajich J.E."/>
            <person name="Macias A.M."/>
            <person name="Carter-House D."/>
            <person name="Lovett B."/>
            <person name="Kasson L.R."/>
            <person name="Berry K."/>
            <person name="Grigoriev I."/>
            <person name="Chang Y."/>
            <person name="Spatafora J."/>
            <person name="Kasson M.T."/>
        </authorList>
    </citation>
    <scope>NUCLEOTIDE SEQUENCE</scope>
    <source>
        <strain evidence="1">NRRL A-21654</strain>
    </source>
</reference>
<dbReference type="AlphaFoldDB" id="A0A8H7BE41"/>
<name>A0A8H7BE41_9FUNG</name>
<dbReference type="OrthoDB" id="2287485at2759"/>
<feature type="non-terminal residue" evidence="1">
    <location>
        <position position="137"/>
    </location>
</feature>
<protein>
    <submittedName>
        <fullName evidence="1">Uncharacterized protein</fullName>
    </submittedName>
</protein>
<proteinExistence type="predicted"/>
<comment type="caution">
    <text evidence="1">The sequence shown here is derived from an EMBL/GenBank/DDBJ whole genome shotgun (WGS) entry which is preliminary data.</text>
</comment>
<evidence type="ECO:0000313" key="2">
    <source>
        <dbReference type="Proteomes" id="UP000605846"/>
    </source>
</evidence>
<accession>A0A8H7BE41</accession>
<dbReference type="Proteomes" id="UP000605846">
    <property type="component" value="Unassembled WGS sequence"/>
</dbReference>
<gene>
    <name evidence="1" type="ORF">EC973_007495</name>
</gene>
<keyword evidence="2" id="KW-1185">Reference proteome</keyword>
<evidence type="ECO:0000313" key="1">
    <source>
        <dbReference type="EMBL" id="KAF7720558.1"/>
    </source>
</evidence>
<organism evidence="1 2">
    <name type="scientific">Apophysomyces ossiformis</name>
    <dbReference type="NCBI Taxonomy" id="679940"/>
    <lineage>
        <taxon>Eukaryota</taxon>
        <taxon>Fungi</taxon>
        <taxon>Fungi incertae sedis</taxon>
        <taxon>Mucoromycota</taxon>
        <taxon>Mucoromycotina</taxon>
        <taxon>Mucoromycetes</taxon>
        <taxon>Mucorales</taxon>
        <taxon>Mucorineae</taxon>
        <taxon>Mucoraceae</taxon>
        <taxon>Apophysomyces</taxon>
    </lineage>
</organism>